<evidence type="ECO:0000313" key="1">
    <source>
        <dbReference type="EMBL" id="NPT61208.1"/>
    </source>
</evidence>
<gene>
    <name evidence="1" type="ORF">GNZ13_43415</name>
</gene>
<proteinExistence type="predicted"/>
<dbReference type="RefSeq" id="WP_172176651.1">
    <property type="nucleotide sequence ID" value="NZ_WOEZ01000258.1"/>
</dbReference>
<evidence type="ECO:0000313" key="2">
    <source>
        <dbReference type="Proteomes" id="UP000655523"/>
    </source>
</evidence>
<dbReference type="AlphaFoldDB" id="A0A972NZ95"/>
<dbReference type="Proteomes" id="UP000655523">
    <property type="component" value="Unassembled WGS sequence"/>
</dbReference>
<organism evidence="1 2">
    <name type="scientific">Paraburkholderia elongata</name>
    <dbReference type="NCBI Taxonomy" id="2675747"/>
    <lineage>
        <taxon>Bacteria</taxon>
        <taxon>Pseudomonadati</taxon>
        <taxon>Pseudomonadota</taxon>
        <taxon>Betaproteobacteria</taxon>
        <taxon>Burkholderiales</taxon>
        <taxon>Burkholderiaceae</taxon>
        <taxon>Paraburkholderia</taxon>
    </lineage>
</organism>
<protein>
    <submittedName>
        <fullName evidence="1">Uncharacterized protein</fullName>
    </submittedName>
</protein>
<dbReference type="EMBL" id="WOEZ01000258">
    <property type="protein sequence ID" value="NPT61208.1"/>
    <property type="molecule type" value="Genomic_DNA"/>
</dbReference>
<accession>A0A972NZ95</accession>
<sequence>MAASIHEQSADFLRLVEATGLRSELETKLEAQNLEERKRLVAEIAAKRAGFERVSPALDKAYREAWEGVELAEAKLLAAKQVFNHVSQRSYGARCQAGTGQEEARLEKIAPRFIRDAIDSVEEMTDFLRGTFRGETRRVTEWTWAGRVSRSIDVSNAEVVHSIRQICEAALDEMHAMMRDVDTPLVDQRERCEALVAECKAVALPQLKDDATYQRYQDRKLARAAKSA</sequence>
<comment type="caution">
    <text evidence="1">The sequence shown here is derived from an EMBL/GenBank/DDBJ whole genome shotgun (WGS) entry which is preliminary data.</text>
</comment>
<keyword evidence="2" id="KW-1185">Reference proteome</keyword>
<reference evidence="1 2" key="1">
    <citation type="submission" date="2019-11" db="EMBL/GenBank/DDBJ databases">
        <title>Metabolism of dissolved organic matter in forest soils.</title>
        <authorList>
            <person name="Cyle K.T."/>
            <person name="Wilhelm R.C."/>
            <person name="Martinez C.E."/>
        </authorList>
    </citation>
    <scope>NUCLEOTIDE SEQUENCE [LARGE SCALE GENOMIC DNA]</scope>
    <source>
        <strain evidence="1 2">5N</strain>
    </source>
</reference>
<name>A0A972NZ95_9BURK</name>